<protein>
    <recommendedName>
        <fullName evidence="4">Yip1 domain-containing protein</fullName>
    </recommendedName>
</protein>
<keyword evidence="1" id="KW-1133">Transmembrane helix</keyword>
<keyword evidence="1" id="KW-0812">Transmembrane</keyword>
<evidence type="ECO:0000256" key="1">
    <source>
        <dbReference type="SAM" id="Phobius"/>
    </source>
</evidence>
<feature type="transmembrane region" description="Helical" evidence="1">
    <location>
        <begin position="218"/>
        <end position="242"/>
    </location>
</feature>
<evidence type="ECO:0000313" key="2">
    <source>
        <dbReference type="EMBL" id="TDG69510.1"/>
    </source>
</evidence>
<dbReference type="AlphaFoldDB" id="A0A4R5NAJ3"/>
<comment type="caution">
    <text evidence="2">The sequence shown here is derived from an EMBL/GenBank/DDBJ whole genome shotgun (WGS) entry which is preliminary data.</text>
</comment>
<feature type="transmembrane region" description="Helical" evidence="1">
    <location>
        <begin position="147"/>
        <end position="166"/>
    </location>
</feature>
<dbReference type="Proteomes" id="UP000295681">
    <property type="component" value="Unassembled WGS sequence"/>
</dbReference>
<feature type="transmembrane region" description="Helical" evidence="1">
    <location>
        <begin position="262"/>
        <end position="283"/>
    </location>
</feature>
<keyword evidence="3" id="KW-1185">Reference proteome</keyword>
<reference evidence="2 3" key="1">
    <citation type="journal article" date="2019" name="Appl. Microbiol. Biotechnol.">
        <title>Uncovering carbohydrate metabolism through a genotype-phenotype association study of 56 lactic acid bacteria genomes.</title>
        <authorList>
            <person name="Buron-Moles G."/>
            <person name="Chailyan A."/>
            <person name="Dolejs I."/>
            <person name="Forster J."/>
            <person name="Miks M.H."/>
        </authorList>
    </citation>
    <scope>NUCLEOTIDE SEQUENCE [LARGE SCALE GENOMIC DNA]</scope>
    <source>
        <strain evidence="2 3">ATCC 700006</strain>
    </source>
</reference>
<organism evidence="2 3">
    <name type="scientific">Leuconostoc fallax</name>
    <dbReference type="NCBI Taxonomy" id="1251"/>
    <lineage>
        <taxon>Bacteria</taxon>
        <taxon>Bacillati</taxon>
        <taxon>Bacillota</taxon>
        <taxon>Bacilli</taxon>
        <taxon>Lactobacillales</taxon>
        <taxon>Lactobacillaceae</taxon>
        <taxon>Leuconostoc</taxon>
    </lineage>
</organism>
<proteinExistence type="predicted"/>
<feature type="transmembrane region" description="Helical" evidence="1">
    <location>
        <begin position="89"/>
        <end position="110"/>
    </location>
</feature>
<dbReference type="RefSeq" id="WP_010007260.1">
    <property type="nucleotide sequence ID" value="NZ_JAGYGP010000001.1"/>
</dbReference>
<accession>A0A4R5NAJ3</accession>
<evidence type="ECO:0008006" key="4">
    <source>
        <dbReference type="Google" id="ProtNLM"/>
    </source>
</evidence>
<evidence type="ECO:0000313" key="3">
    <source>
        <dbReference type="Proteomes" id="UP000295681"/>
    </source>
</evidence>
<feature type="transmembrane region" description="Helical" evidence="1">
    <location>
        <begin position="181"/>
        <end position="206"/>
    </location>
</feature>
<gene>
    <name evidence="2" type="ORF">C5L23_000972</name>
</gene>
<sequence length="296" mass="33043">MANKQEWIEYFELMHHRQPTADEILAAIEAGDISLSHSKVANSATTQRELSQDVNHAYSTAKQHAGNYFVWLKDRMMMPSKHAMLDEQFSATFLWITYALASLVAALTVWNFCRRIVNAAAATVGSFTGTSDSLVHAASQYLTSGLLMLWITFALIYFAGVPILAWTTKVTYRFYDALMRYLNWFAIVLGINIVAFIASFLIPITPSTLNSLDNMDSAIYFLIATVGLVTFLLTLSSSILAIGQFTLVNAANKLEGKVDTLWWQLCQQIGTGILSYLIIRFIVAPMFKSLFAGLDF</sequence>
<keyword evidence="1" id="KW-0472">Membrane</keyword>
<dbReference type="EMBL" id="PUFI01000005">
    <property type="protein sequence ID" value="TDG69510.1"/>
    <property type="molecule type" value="Genomic_DNA"/>
</dbReference>
<name>A0A4R5NAJ3_9LACO</name>
<dbReference type="STRING" id="907931.GCA_000165675_01420"/>